<evidence type="ECO:0000256" key="9">
    <source>
        <dbReference type="ARBA" id="ARBA00022857"/>
    </source>
</evidence>
<dbReference type="PROSITE" id="PS51671">
    <property type="entry name" value="ACT"/>
    <property type="match status" value="1"/>
</dbReference>
<comment type="catalytic activity">
    <reaction evidence="12">
        <text>L-homoserine + NADP(+) = L-aspartate 4-semialdehyde + NADPH + H(+)</text>
        <dbReference type="Rhea" id="RHEA:15761"/>
        <dbReference type="ChEBI" id="CHEBI:15378"/>
        <dbReference type="ChEBI" id="CHEBI:57476"/>
        <dbReference type="ChEBI" id="CHEBI:57783"/>
        <dbReference type="ChEBI" id="CHEBI:58349"/>
        <dbReference type="ChEBI" id="CHEBI:537519"/>
        <dbReference type="EC" id="1.1.1.3"/>
    </reaction>
    <physiologicalReaction direction="right-to-left" evidence="12">
        <dbReference type="Rhea" id="RHEA:15763"/>
    </physiologicalReaction>
</comment>
<evidence type="ECO:0000259" key="15">
    <source>
        <dbReference type="PROSITE" id="PS51671"/>
    </source>
</evidence>
<dbReference type="Proteomes" id="UP001407405">
    <property type="component" value="Unassembled WGS sequence"/>
</dbReference>
<evidence type="ECO:0000256" key="4">
    <source>
        <dbReference type="ARBA" id="ARBA00006753"/>
    </source>
</evidence>
<evidence type="ECO:0000256" key="1">
    <source>
        <dbReference type="ARBA" id="ARBA00001920"/>
    </source>
</evidence>
<dbReference type="EC" id="1.1.1.3" evidence="5 13"/>
<evidence type="ECO:0000256" key="2">
    <source>
        <dbReference type="ARBA" id="ARBA00005056"/>
    </source>
</evidence>
<comment type="caution">
    <text evidence="16">The sequence shown here is derived from an EMBL/GenBank/DDBJ whole genome shotgun (WGS) entry which is preliminary data.</text>
</comment>
<dbReference type="InterPro" id="IPR016204">
    <property type="entry name" value="HDH"/>
</dbReference>
<keyword evidence="11 13" id="KW-0486">Methionine biosynthesis</keyword>
<name>A0ABU9VY65_9CLOT</name>
<sequence length="428" mass="46637">MKTVHIGLLGFGVVGQGVWQLLQTNQEEISHQTDIKVTVKKILMRDPEKSRVLPAEDPRLTTSWQTILQDAEIDVIVELMGGIEPARQYITEALSAGKHVVTANKALLAQHGSELSRLAAHRGVQLRYEASVAGGIPVLQAIRESLCANRLTSIMGIVNGTTNYILSKMTREKTTYEEALAEAQVKGYAEADPTADVEGFDAAHKLTILASLGFQTTVDFSQVYREGIDRITPLDIEYASELGYVIKLLAIARDLEGKIELRVHPTMIAAGHPLASVQDAYNAVYIQGNAVGDLMFYGRGAGDLPTASAVMGDVLNVAHHRTNDHAPSYPLDYKPNGKKVQSMDETTTAYYIRLLVKDIPGVLGRIATAFGNCGVSLSSVIQKGDADPVSLVFVTHRTREIAVQQAIRDIRLMDELVEVAGIIRVEDI</sequence>
<dbReference type="PANTHER" id="PTHR43331:SF1">
    <property type="entry name" value="HOMOSERINE DEHYDROGENASE"/>
    <property type="match status" value="1"/>
</dbReference>
<comment type="pathway">
    <text evidence="2 13">Amino-acid biosynthesis; L-threonine biosynthesis; L-threonine from L-aspartate: step 3/5.</text>
</comment>
<evidence type="ECO:0000256" key="8">
    <source>
        <dbReference type="ARBA" id="ARBA00022697"/>
    </source>
</evidence>
<evidence type="ECO:0000313" key="16">
    <source>
        <dbReference type="EMBL" id="MEN1762096.1"/>
    </source>
</evidence>
<keyword evidence="7 13" id="KW-0028">Amino-acid biosynthesis</keyword>
<proteinExistence type="inferred from homology"/>
<gene>
    <name evidence="16" type="ORF">AAIG11_16525</name>
</gene>
<dbReference type="InterPro" id="IPR036291">
    <property type="entry name" value="NAD(P)-bd_dom_sf"/>
</dbReference>
<comment type="pathway">
    <text evidence="3 13">Amino-acid biosynthesis; L-methionine biosynthesis via de novo pathway; L-homoserine from L-aspartate: step 3/3.</text>
</comment>
<dbReference type="Gene3D" id="3.40.50.720">
    <property type="entry name" value="NAD(P)-binding Rossmann-like Domain"/>
    <property type="match status" value="1"/>
</dbReference>
<dbReference type="InterPro" id="IPR005106">
    <property type="entry name" value="Asp/hSer_DH_NAD-bd"/>
</dbReference>
<keyword evidence="8 13" id="KW-0791">Threonine biosynthesis</keyword>
<evidence type="ECO:0000256" key="13">
    <source>
        <dbReference type="RuleBase" id="RU000579"/>
    </source>
</evidence>
<dbReference type="SUPFAM" id="SSF51735">
    <property type="entry name" value="NAD(P)-binding Rossmann-fold domains"/>
    <property type="match status" value="1"/>
</dbReference>
<evidence type="ECO:0000256" key="7">
    <source>
        <dbReference type="ARBA" id="ARBA00022605"/>
    </source>
</evidence>
<dbReference type="SUPFAM" id="SSF55347">
    <property type="entry name" value="Glyceraldehyde-3-phosphate dehydrogenase-like, C-terminal domain"/>
    <property type="match status" value="1"/>
</dbReference>
<dbReference type="EMBL" id="JBCITM010000028">
    <property type="protein sequence ID" value="MEN1762096.1"/>
    <property type="molecule type" value="Genomic_DNA"/>
</dbReference>
<evidence type="ECO:0000256" key="5">
    <source>
        <dbReference type="ARBA" id="ARBA00013213"/>
    </source>
</evidence>
<evidence type="ECO:0000256" key="12">
    <source>
        <dbReference type="ARBA" id="ARBA00048841"/>
    </source>
</evidence>
<dbReference type="NCBIfam" id="NF004976">
    <property type="entry name" value="PRK06349.1"/>
    <property type="match status" value="1"/>
</dbReference>
<evidence type="ECO:0000256" key="14">
    <source>
        <dbReference type="RuleBase" id="RU004171"/>
    </source>
</evidence>
<dbReference type="Pfam" id="PF00742">
    <property type="entry name" value="Homoserine_dh"/>
    <property type="match status" value="1"/>
</dbReference>
<dbReference type="SUPFAM" id="SSF55021">
    <property type="entry name" value="ACT-like"/>
    <property type="match status" value="1"/>
</dbReference>
<dbReference type="Pfam" id="PF03447">
    <property type="entry name" value="NAD_binding_3"/>
    <property type="match status" value="1"/>
</dbReference>
<evidence type="ECO:0000256" key="3">
    <source>
        <dbReference type="ARBA" id="ARBA00005062"/>
    </source>
</evidence>
<dbReference type="Pfam" id="PF01842">
    <property type="entry name" value="ACT"/>
    <property type="match status" value="1"/>
</dbReference>
<dbReference type="GO" id="GO:0004412">
    <property type="term" value="F:homoserine dehydrogenase activity"/>
    <property type="evidence" value="ECO:0007669"/>
    <property type="project" value="UniProtKB-EC"/>
</dbReference>
<dbReference type="PIRSF" id="PIRSF000098">
    <property type="entry name" value="Homoser_dehydrog"/>
    <property type="match status" value="1"/>
</dbReference>
<dbReference type="InterPro" id="IPR002912">
    <property type="entry name" value="ACT_dom"/>
</dbReference>
<dbReference type="RefSeq" id="WP_343187380.1">
    <property type="nucleotide sequence ID" value="NZ_JBCITM010000028.1"/>
</dbReference>
<keyword evidence="10 13" id="KW-0560">Oxidoreductase</keyword>
<evidence type="ECO:0000256" key="10">
    <source>
        <dbReference type="ARBA" id="ARBA00023002"/>
    </source>
</evidence>
<dbReference type="PANTHER" id="PTHR43331">
    <property type="entry name" value="HOMOSERINE DEHYDROGENASE"/>
    <property type="match status" value="1"/>
</dbReference>
<evidence type="ECO:0000256" key="11">
    <source>
        <dbReference type="ARBA" id="ARBA00023167"/>
    </source>
</evidence>
<keyword evidence="17" id="KW-1185">Reference proteome</keyword>
<dbReference type="PROSITE" id="PS01042">
    <property type="entry name" value="HOMOSER_DHGENASE"/>
    <property type="match status" value="1"/>
</dbReference>
<dbReference type="Gene3D" id="3.30.70.260">
    <property type="match status" value="1"/>
</dbReference>
<comment type="cofactor">
    <cofactor evidence="1">
        <name>a metal cation</name>
        <dbReference type="ChEBI" id="CHEBI:25213"/>
    </cofactor>
</comment>
<dbReference type="InterPro" id="IPR001342">
    <property type="entry name" value="HDH_cat"/>
</dbReference>
<feature type="domain" description="ACT" evidence="15">
    <location>
        <begin position="351"/>
        <end position="428"/>
    </location>
</feature>
<dbReference type="InterPro" id="IPR019811">
    <property type="entry name" value="HDH_CS"/>
</dbReference>
<dbReference type="CDD" id="cd04881">
    <property type="entry name" value="ACT_HSDH-Hom"/>
    <property type="match status" value="1"/>
</dbReference>
<dbReference type="InterPro" id="IPR045865">
    <property type="entry name" value="ACT-like_dom_sf"/>
</dbReference>
<reference evidence="16 17" key="1">
    <citation type="submission" date="2024-04" db="EMBL/GenBank/DDBJ databases">
        <title>Genome sequencing and metabolic network reconstruction of aminoacids and betaine degradation by Anoxynatronum sibiricum.</title>
        <authorList>
            <person name="Detkova E.N."/>
            <person name="Boltjanskaja Y.V."/>
            <person name="Mardanov A.V."/>
            <person name="Kevbrin V."/>
        </authorList>
    </citation>
    <scope>NUCLEOTIDE SEQUENCE [LARGE SCALE GENOMIC DNA]</scope>
    <source>
        <strain evidence="16 17">Z-7981</strain>
    </source>
</reference>
<evidence type="ECO:0000313" key="17">
    <source>
        <dbReference type="Proteomes" id="UP001407405"/>
    </source>
</evidence>
<comment type="similarity">
    <text evidence="4 14">Belongs to the homoserine dehydrogenase family.</text>
</comment>
<protein>
    <recommendedName>
        <fullName evidence="6 13">Homoserine dehydrogenase</fullName>
        <ecNumber evidence="5 13">1.1.1.3</ecNumber>
    </recommendedName>
</protein>
<keyword evidence="9 13" id="KW-0521">NADP</keyword>
<dbReference type="Gene3D" id="3.30.360.10">
    <property type="entry name" value="Dihydrodipicolinate Reductase, domain 2"/>
    <property type="match status" value="1"/>
</dbReference>
<organism evidence="16 17">
    <name type="scientific">Anoxynatronum sibiricum</name>
    <dbReference type="NCBI Taxonomy" id="210623"/>
    <lineage>
        <taxon>Bacteria</taxon>
        <taxon>Bacillati</taxon>
        <taxon>Bacillota</taxon>
        <taxon>Clostridia</taxon>
        <taxon>Eubacteriales</taxon>
        <taxon>Clostridiaceae</taxon>
        <taxon>Anoxynatronum</taxon>
    </lineage>
</organism>
<accession>A0ABU9VY65</accession>
<evidence type="ECO:0000256" key="6">
    <source>
        <dbReference type="ARBA" id="ARBA00013376"/>
    </source>
</evidence>